<proteinExistence type="predicted"/>
<feature type="transmembrane region" description="Helical" evidence="2">
    <location>
        <begin position="440"/>
        <end position="460"/>
    </location>
</feature>
<evidence type="ECO:0000256" key="1">
    <source>
        <dbReference type="ARBA" id="ARBA00023098"/>
    </source>
</evidence>
<dbReference type="SUPFAM" id="SSF52151">
    <property type="entry name" value="FabD/lysophospholipase-like"/>
    <property type="match status" value="1"/>
</dbReference>
<feature type="transmembrane region" description="Helical" evidence="2">
    <location>
        <begin position="480"/>
        <end position="498"/>
    </location>
</feature>
<dbReference type="InterPro" id="IPR016035">
    <property type="entry name" value="Acyl_Trfase/lysoPLipase"/>
</dbReference>
<feature type="transmembrane region" description="Helical" evidence="2">
    <location>
        <begin position="351"/>
        <end position="380"/>
    </location>
</feature>
<dbReference type="PANTHER" id="PTHR10728">
    <property type="entry name" value="CYTOSOLIC PHOSPHOLIPASE A2"/>
    <property type="match status" value="1"/>
</dbReference>
<evidence type="ECO:0000256" key="2">
    <source>
        <dbReference type="SAM" id="Phobius"/>
    </source>
</evidence>
<gene>
    <name evidence="4" type="ORF">GCM10023156_34090</name>
</gene>
<dbReference type="Gene3D" id="3.40.1090.10">
    <property type="entry name" value="Cytosolic phospholipase A2 catalytic domain"/>
    <property type="match status" value="1"/>
</dbReference>
<keyword evidence="2" id="KW-1133">Transmembrane helix</keyword>
<dbReference type="InterPro" id="IPR002641">
    <property type="entry name" value="PNPLA_dom"/>
</dbReference>
<evidence type="ECO:0000313" key="5">
    <source>
        <dbReference type="Proteomes" id="UP001500840"/>
    </source>
</evidence>
<keyword evidence="2" id="KW-0812">Transmembrane</keyword>
<feature type="domain" description="PNPLA" evidence="3">
    <location>
        <begin position="242"/>
        <end position="292"/>
    </location>
</feature>
<feature type="transmembrane region" description="Helical" evidence="2">
    <location>
        <begin position="400"/>
        <end position="420"/>
    </location>
</feature>
<keyword evidence="5" id="KW-1185">Reference proteome</keyword>
<dbReference type="Pfam" id="PF01734">
    <property type="entry name" value="Patatin"/>
    <property type="match status" value="1"/>
</dbReference>
<sequence length="928" mass="103497">MLQMITWKQWLLGESPEQDSDAVVAKTDNAAAQELLMRLGDAWTDANFDPSDADKRAAWEFYNQLRSRIVTRPLPYLRGNEKSALESVHGLFECAREICEKTGPEAHRFADLVWAFLNNDVRPFTAKWHKPFSSGKLSEDDNHDFREELERLQGIVVYFEQLFLALARNQPIRVPSSTVPDAHTPIPTLRSDTEPGWPYNEILFSPSVDPATATAVHQAELSAIRLRRGMDADTAVSNLTGLALSGGGLRSATFALGALQGLAKQGMLANFDYLSTVSGGGYAGSFLSCFLNSDVSDGSKSSAPASRIGLGKNDLPFVRDATQESAPMRHLRSSSKSLLTGGFWKRLEIPVLAFAGWLASFFVVLPPLVLFTLVICLLNQEAISRAFKGDHAYTGWWWEQAFVAVTLTFFAVCLILITVLQHYRRKRGKTDLPETALRRVGYLFLFLLAMFAWWAFPLGAKLSYVIEATSQMGIMLPGESVIAALSAIAIPIVSRLSAMTSKTSRWKPVLATIAIVILPLVFIWMVATLIASHSLFIGVNRELVMNRWWWLLGLAVVVFAVTHWFLNINACSLHPFYRDRLARAYHLKLDSAGKVIASSPQKLSELTEQAPYHLINASLNAPAGHREPLRGRTADFFLFSKHYCGSESTGYFDTTDIEKTDPSVDLATAVAISGAAASPFMGVNSSRFNFWAALFNVRLDYWLRVPNREKGMWDGNPGPLYWLRQFIGDVRETYPYVNLSDGGHIENMGIYELLRRRCRYIVLVDGECDPGITCGSFLQVIRYAKIDFGIEIKIDLSRLKVADARAETDAGIPTESPPTGKAASPTVDYHFALGEINYGDGKTGWLLYLKSSISGNEGKAIESYREREPEFPHQSTADLAYDEEQFESYRALGEHIVTDTFSKELVGVTPPADIPTWFQEMRQRLRDQ</sequence>
<feature type="transmembrane region" description="Helical" evidence="2">
    <location>
        <begin position="510"/>
        <end position="536"/>
    </location>
</feature>
<dbReference type="Proteomes" id="UP001500840">
    <property type="component" value="Unassembled WGS sequence"/>
</dbReference>
<organism evidence="4 5">
    <name type="scientific">Novipirellula rosea</name>
    <dbReference type="NCBI Taxonomy" id="1031540"/>
    <lineage>
        <taxon>Bacteria</taxon>
        <taxon>Pseudomonadati</taxon>
        <taxon>Planctomycetota</taxon>
        <taxon>Planctomycetia</taxon>
        <taxon>Pirellulales</taxon>
        <taxon>Pirellulaceae</taxon>
        <taxon>Novipirellula</taxon>
    </lineage>
</organism>
<evidence type="ECO:0000313" key="4">
    <source>
        <dbReference type="EMBL" id="GAA4457376.1"/>
    </source>
</evidence>
<protein>
    <recommendedName>
        <fullName evidence="3">PNPLA domain-containing protein</fullName>
    </recommendedName>
</protein>
<dbReference type="PANTHER" id="PTHR10728:SF40">
    <property type="entry name" value="PATATIN FAMILY PROTEIN"/>
    <property type="match status" value="1"/>
</dbReference>
<reference evidence="5" key="1">
    <citation type="journal article" date="2019" name="Int. J. Syst. Evol. Microbiol.">
        <title>The Global Catalogue of Microorganisms (GCM) 10K type strain sequencing project: providing services to taxonomists for standard genome sequencing and annotation.</title>
        <authorList>
            <consortium name="The Broad Institute Genomics Platform"/>
            <consortium name="The Broad Institute Genome Sequencing Center for Infectious Disease"/>
            <person name="Wu L."/>
            <person name="Ma J."/>
        </authorList>
    </citation>
    <scope>NUCLEOTIDE SEQUENCE [LARGE SCALE GENOMIC DNA]</scope>
    <source>
        <strain evidence="5">JCM 17759</strain>
    </source>
</reference>
<evidence type="ECO:0000259" key="3">
    <source>
        <dbReference type="Pfam" id="PF01734"/>
    </source>
</evidence>
<accession>A0ABP8N026</accession>
<comment type="caution">
    <text evidence="4">The sequence shown here is derived from an EMBL/GenBank/DDBJ whole genome shotgun (WGS) entry which is preliminary data.</text>
</comment>
<feature type="transmembrane region" description="Helical" evidence="2">
    <location>
        <begin position="548"/>
        <end position="566"/>
    </location>
</feature>
<keyword evidence="1" id="KW-0443">Lipid metabolism</keyword>
<name>A0ABP8N026_9BACT</name>
<keyword evidence="2" id="KW-0472">Membrane</keyword>
<dbReference type="EMBL" id="BAABGA010000040">
    <property type="protein sequence ID" value="GAA4457376.1"/>
    <property type="molecule type" value="Genomic_DNA"/>
</dbReference>